<name>A0ABM1BKD9_LIMPO</name>
<dbReference type="InterPro" id="IPR013078">
    <property type="entry name" value="His_Pase_superF_clade-1"/>
</dbReference>
<organism evidence="7 8">
    <name type="scientific">Limulus polyphemus</name>
    <name type="common">Atlantic horseshoe crab</name>
    <dbReference type="NCBI Taxonomy" id="6850"/>
    <lineage>
        <taxon>Eukaryota</taxon>
        <taxon>Metazoa</taxon>
        <taxon>Ecdysozoa</taxon>
        <taxon>Arthropoda</taxon>
        <taxon>Chelicerata</taxon>
        <taxon>Merostomata</taxon>
        <taxon>Xiphosura</taxon>
        <taxon>Limulidae</taxon>
        <taxon>Limulus</taxon>
    </lineage>
</organism>
<evidence type="ECO:0000256" key="6">
    <source>
        <dbReference type="SAM" id="MobiDB-lite"/>
    </source>
</evidence>
<keyword evidence="2" id="KW-0378">Hydrolase</keyword>
<evidence type="ECO:0000313" key="7">
    <source>
        <dbReference type="Proteomes" id="UP000694941"/>
    </source>
</evidence>
<dbReference type="PANTHER" id="PTHR46517">
    <property type="entry name" value="FRUCTOSE-2,6-BISPHOSPHATASE TIGAR"/>
    <property type="match status" value="1"/>
</dbReference>
<dbReference type="SMART" id="SM00855">
    <property type="entry name" value="PGAM"/>
    <property type="match status" value="1"/>
</dbReference>
<dbReference type="CDD" id="cd07067">
    <property type="entry name" value="HP_PGM_like"/>
    <property type="match status" value="1"/>
</dbReference>
<evidence type="ECO:0000256" key="2">
    <source>
        <dbReference type="ARBA" id="ARBA00022801"/>
    </source>
</evidence>
<feature type="region of interest" description="Disordered" evidence="6">
    <location>
        <begin position="268"/>
        <end position="287"/>
    </location>
</feature>
<evidence type="ECO:0000256" key="1">
    <source>
        <dbReference type="ARBA" id="ARBA00000464"/>
    </source>
</evidence>
<comment type="similarity">
    <text evidence="3">Belongs to the phosphoglycerate mutase family.</text>
</comment>
<feature type="region of interest" description="Disordered" evidence="6">
    <location>
        <begin position="163"/>
        <end position="199"/>
    </location>
</feature>
<gene>
    <name evidence="8" type="primary">LOC106467897</name>
</gene>
<dbReference type="GeneID" id="106467897"/>
<dbReference type="Gene3D" id="3.40.50.1240">
    <property type="entry name" value="Phosphoglycerate mutase-like"/>
    <property type="match status" value="2"/>
</dbReference>
<dbReference type="Proteomes" id="UP000694941">
    <property type="component" value="Unplaced"/>
</dbReference>
<proteinExistence type="inferred from homology"/>
<reference evidence="8" key="1">
    <citation type="submission" date="2025-08" db="UniProtKB">
        <authorList>
            <consortium name="RefSeq"/>
        </authorList>
    </citation>
    <scope>IDENTIFICATION</scope>
    <source>
        <tissue evidence="8">Muscle</tissue>
    </source>
</reference>
<dbReference type="Pfam" id="PF00300">
    <property type="entry name" value="His_Phos_1"/>
    <property type="match status" value="1"/>
</dbReference>
<protein>
    <recommendedName>
        <fullName evidence="4">Fructose-2,6-bisphosphatase TIGAR</fullName>
    </recommendedName>
    <alternativeName>
        <fullName evidence="5">TP53-induced glycolysis and apoptosis regulator</fullName>
    </alternativeName>
</protein>
<dbReference type="InterPro" id="IPR051695">
    <property type="entry name" value="Phosphoglycerate_Mutase"/>
</dbReference>
<dbReference type="SUPFAM" id="SSF53254">
    <property type="entry name" value="Phosphoglycerate mutase-like"/>
    <property type="match status" value="1"/>
</dbReference>
<evidence type="ECO:0000313" key="8">
    <source>
        <dbReference type="RefSeq" id="XP_013783736.1"/>
    </source>
</evidence>
<comment type="catalytic activity">
    <reaction evidence="1">
        <text>beta-D-fructose 2,6-bisphosphate + H2O = beta-D-fructose 6-phosphate + phosphate</text>
        <dbReference type="Rhea" id="RHEA:17289"/>
        <dbReference type="ChEBI" id="CHEBI:15377"/>
        <dbReference type="ChEBI" id="CHEBI:43474"/>
        <dbReference type="ChEBI" id="CHEBI:57634"/>
        <dbReference type="ChEBI" id="CHEBI:58579"/>
        <dbReference type="EC" id="3.1.3.46"/>
    </reaction>
</comment>
<feature type="compositionally biased region" description="Polar residues" evidence="6">
    <location>
        <begin position="170"/>
        <end position="180"/>
    </location>
</feature>
<evidence type="ECO:0000256" key="5">
    <source>
        <dbReference type="ARBA" id="ARBA00042275"/>
    </source>
</evidence>
<evidence type="ECO:0000256" key="4">
    <source>
        <dbReference type="ARBA" id="ARBA00040907"/>
    </source>
</evidence>
<evidence type="ECO:0000256" key="3">
    <source>
        <dbReference type="ARBA" id="ARBA00038362"/>
    </source>
</evidence>
<dbReference type="InterPro" id="IPR001345">
    <property type="entry name" value="PG/BPGM_mutase_AS"/>
</dbReference>
<feature type="compositionally biased region" description="Polar residues" evidence="6">
    <location>
        <begin position="273"/>
        <end position="287"/>
    </location>
</feature>
<dbReference type="PROSITE" id="PS00175">
    <property type="entry name" value="PG_MUTASE"/>
    <property type="match status" value="1"/>
</dbReference>
<accession>A0ABM1BKD9</accession>
<dbReference type="PANTHER" id="PTHR46517:SF1">
    <property type="entry name" value="FRUCTOSE-2,6-BISPHOSPHATASE TIGAR"/>
    <property type="match status" value="1"/>
</dbReference>
<dbReference type="InterPro" id="IPR029033">
    <property type="entry name" value="His_PPase_superfam"/>
</dbReference>
<sequence length="467" mass="51413">MVIFALTLVRHGETGHNKDNVIQGQLDVPLSETGLQQAEHLARHLQHQKYTHVFTSDLSRAAQTADIIMKRSQVDKGSLVKDERLRERKFGTVEGKSFKYLKQAAKEINDTPGSFTPSGGESVHQLRQRVMAFFKDLCQKMRDEEESNYQNVSSSVVVFEDSSERLVKQPSHSASTNRTDNVGERLAGAKRKREDSHSDCGFHDTACIATNNEDVPNSGQLRNEGLTNCPLNQVSELPISVVRENGNKLTDFQFPSILSKEGGHFEFPVGQVNDGNSPQKEKSSQSTKNLSIVSCAHTFPPPANVIVGAQGSSKASLTFKDSVIRSSLSPCTSNCDNCNCPNVSLSPLVEEQNNLTVSYLERRNSGCSSSDDMEDALPLMADVLIVTHGGWLKELIRHFVEDLGCVVPGGKKQAMRISPNTGLSRFTICFEKEDIKPRVICHQIHEKDHLIDILSDISGGLADVVAL</sequence>
<keyword evidence="7" id="KW-1185">Reference proteome</keyword>
<dbReference type="RefSeq" id="XP_013783736.1">
    <property type="nucleotide sequence ID" value="XM_013928282.2"/>
</dbReference>